<feature type="domain" description="Replication protein A OB" evidence="7">
    <location>
        <begin position="90"/>
        <end position="189"/>
    </location>
</feature>
<dbReference type="Gene3D" id="2.40.50.140">
    <property type="entry name" value="Nucleic acid-binding proteins"/>
    <property type="match status" value="3"/>
</dbReference>
<dbReference type="InterPro" id="IPR031657">
    <property type="entry name" value="REPA_OB_2"/>
</dbReference>
<dbReference type="InterPro" id="IPR012340">
    <property type="entry name" value="NA-bd_OB-fold"/>
</dbReference>
<evidence type="ECO:0000259" key="6">
    <source>
        <dbReference type="Pfam" id="PF08646"/>
    </source>
</evidence>
<keyword evidence="9" id="KW-1185">Reference proteome</keyword>
<sequence>MDGMVFSVELLDREGGEIRASLFNEAAEQHYDLMQCGRCFTLCNGSVRPAQKKYSVLKHGYELVFDGRCQTHMVDDDTDIGAVRLAVQKIASVTQMAVPSSVDICGVIVSAEHPQEFQTKEGKALVKREITVADDSGHSVLITLWGDRARLDSREFAGSPVVALKGVQVKEWMSCRSGSMAEAGSMILNPTFLPEAQRVAAWWYKGGNQQRLTYISHSSSPAGSLRPPQRATSVEISAMSQQAMPLYYMACLELKDGGSLQCNRRVDETGYCRMCQKSGKAGLRAIILRLCSCAAQVGPLLNVRCRFQDAFGSCWVTVFHPAAEKVLGSTAESIVELSQQSEEICEEALKDTYYDEMLELQLRAKPDTWGGEAKTNVTCVGAQRISSREHSRMLLKEINNQGNISAMHTDR</sequence>
<comment type="similarity">
    <text evidence="1">Belongs to the replication factor A protein 1 family.</text>
</comment>
<dbReference type="Pfam" id="PF08646">
    <property type="entry name" value="Rep_fac-A_C"/>
    <property type="match status" value="1"/>
</dbReference>
<dbReference type="PANTHER" id="PTHR47165:SF4">
    <property type="entry name" value="OS03G0429900 PROTEIN"/>
    <property type="match status" value="1"/>
</dbReference>
<dbReference type="InterPro" id="IPR013955">
    <property type="entry name" value="Rep_factor-A_C"/>
</dbReference>
<evidence type="ECO:0000256" key="2">
    <source>
        <dbReference type="ARBA" id="ARBA00022723"/>
    </source>
</evidence>
<evidence type="ECO:0000256" key="3">
    <source>
        <dbReference type="ARBA" id="ARBA00022771"/>
    </source>
</evidence>
<dbReference type="AlphaFoldDB" id="A0AA36IGP8"/>
<dbReference type="GO" id="GO:0003677">
    <property type="term" value="F:DNA binding"/>
    <property type="evidence" value="ECO:0007669"/>
    <property type="project" value="UniProtKB-KW"/>
</dbReference>
<gene>
    <name evidence="8" type="ORF">EVOR1521_LOCUS13262</name>
</gene>
<dbReference type="Proteomes" id="UP001178507">
    <property type="component" value="Unassembled WGS sequence"/>
</dbReference>
<keyword evidence="4" id="KW-0862">Zinc</keyword>
<evidence type="ECO:0000256" key="5">
    <source>
        <dbReference type="ARBA" id="ARBA00023125"/>
    </source>
</evidence>
<evidence type="ECO:0000313" key="8">
    <source>
        <dbReference type="EMBL" id="CAJ1387130.1"/>
    </source>
</evidence>
<dbReference type="PANTHER" id="PTHR47165">
    <property type="entry name" value="OS03G0429900 PROTEIN"/>
    <property type="match status" value="1"/>
</dbReference>
<keyword evidence="5" id="KW-0238">DNA-binding</keyword>
<keyword evidence="3" id="KW-0863">Zinc-finger</keyword>
<evidence type="ECO:0008006" key="10">
    <source>
        <dbReference type="Google" id="ProtNLM"/>
    </source>
</evidence>
<protein>
    <recommendedName>
        <fullName evidence="10">Replication protein A subunit</fullName>
    </recommendedName>
</protein>
<dbReference type="SUPFAM" id="SSF50249">
    <property type="entry name" value="Nucleic acid-binding proteins"/>
    <property type="match status" value="3"/>
</dbReference>
<evidence type="ECO:0000256" key="1">
    <source>
        <dbReference type="ARBA" id="ARBA00005690"/>
    </source>
</evidence>
<evidence type="ECO:0000313" key="9">
    <source>
        <dbReference type="Proteomes" id="UP001178507"/>
    </source>
</evidence>
<reference evidence="8" key="1">
    <citation type="submission" date="2023-08" db="EMBL/GenBank/DDBJ databases">
        <authorList>
            <person name="Chen Y."/>
            <person name="Shah S."/>
            <person name="Dougan E. K."/>
            <person name="Thang M."/>
            <person name="Chan C."/>
        </authorList>
    </citation>
    <scope>NUCLEOTIDE SEQUENCE</scope>
</reference>
<accession>A0AA36IGP8</accession>
<dbReference type="CDD" id="cd04474">
    <property type="entry name" value="RPA1_DBD_A"/>
    <property type="match status" value="1"/>
</dbReference>
<evidence type="ECO:0000259" key="7">
    <source>
        <dbReference type="Pfam" id="PF16900"/>
    </source>
</evidence>
<comment type="caution">
    <text evidence="8">The sequence shown here is derived from an EMBL/GenBank/DDBJ whole genome shotgun (WGS) entry which is preliminary data.</text>
</comment>
<evidence type="ECO:0000256" key="4">
    <source>
        <dbReference type="ARBA" id="ARBA00022833"/>
    </source>
</evidence>
<keyword evidence="2" id="KW-0479">Metal-binding</keyword>
<feature type="domain" description="Replication factor A C-terminal" evidence="6">
    <location>
        <begin position="245"/>
        <end position="393"/>
    </location>
</feature>
<proteinExistence type="inferred from homology"/>
<dbReference type="CDD" id="cd04475">
    <property type="entry name" value="RPA1_DBD_B"/>
    <property type="match status" value="1"/>
</dbReference>
<organism evidence="8 9">
    <name type="scientific">Effrenium voratum</name>
    <dbReference type="NCBI Taxonomy" id="2562239"/>
    <lineage>
        <taxon>Eukaryota</taxon>
        <taxon>Sar</taxon>
        <taxon>Alveolata</taxon>
        <taxon>Dinophyceae</taxon>
        <taxon>Suessiales</taxon>
        <taxon>Symbiodiniaceae</taxon>
        <taxon>Effrenium</taxon>
    </lineage>
</organism>
<dbReference type="GO" id="GO:0008270">
    <property type="term" value="F:zinc ion binding"/>
    <property type="evidence" value="ECO:0007669"/>
    <property type="project" value="UniProtKB-KW"/>
</dbReference>
<dbReference type="EMBL" id="CAUJNA010001466">
    <property type="protein sequence ID" value="CAJ1387130.1"/>
    <property type="molecule type" value="Genomic_DNA"/>
</dbReference>
<name>A0AA36IGP8_9DINO</name>
<dbReference type="FunFam" id="2.40.50.140:FF:000041">
    <property type="entry name" value="Replication protein A subunit"/>
    <property type="match status" value="1"/>
</dbReference>
<dbReference type="Pfam" id="PF16900">
    <property type="entry name" value="REPA_OB_2"/>
    <property type="match status" value="1"/>
</dbReference>